<dbReference type="CDD" id="cd00085">
    <property type="entry name" value="HNHc"/>
    <property type="match status" value="1"/>
</dbReference>
<accession>A0A6H1ZSB2</accession>
<organism evidence="2">
    <name type="scientific">viral metagenome</name>
    <dbReference type="NCBI Taxonomy" id="1070528"/>
    <lineage>
        <taxon>unclassified sequences</taxon>
        <taxon>metagenomes</taxon>
        <taxon>organismal metagenomes</taxon>
    </lineage>
</organism>
<reference evidence="2" key="1">
    <citation type="submission" date="2020-03" db="EMBL/GenBank/DDBJ databases">
        <title>The deep terrestrial virosphere.</title>
        <authorList>
            <person name="Holmfeldt K."/>
            <person name="Nilsson E."/>
            <person name="Simone D."/>
            <person name="Lopez-Fernandez M."/>
            <person name="Wu X."/>
            <person name="de Brujin I."/>
            <person name="Lundin D."/>
            <person name="Andersson A."/>
            <person name="Bertilsson S."/>
            <person name="Dopson M."/>
        </authorList>
    </citation>
    <scope>NUCLEOTIDE SEQUENCE</scope>
    <source>
        <strain evidence="2">TM448A01637</strain>
    </source>
</reference>
<dbReference type="InterPro" id="IPR003615">
    <property type="entry name" value="HNH_nuc"/>
</dbReference>
<feature type="domain" description="HNH nuclease" evidence="1">
    <location>
        <begin position="11"/>
        <end position="64"/>
    </location>
</feature>
<dbReference type="EMBL" id="MT144180">
    <property type="protein sequence ID" value="QJA50197.1"/>
    <property type="molecule type" value="Genomic_DNA"/>
</dbReference>
<dbReference type="GO" id="GO:0004519">
    <property type="term" value="F:endonuclease activity"/>
    <property type="evidence" value="ECO:0007669"/>
    <property type="project" value="UniProtKB-KW"/>
</dbReference>
<sequence length="144" mass="16299">MIMNRLKTYYAKRWQVLERDNFTCQYCGQYAPNVALEVDHVTPREDGGSDDVDNLKTSCFACNRGKSGFRIQLKRKGIPNGRGYFGKPETETGYYKIANLEGVINARSVALSLGINLPAARMALSRTFEKGKIKRVSRGHYQKL</sequence>
<gene>
    <name evidence="2" type="ORF">TM448A01637_0008</name>
</gene>
<dbReference type="Pfam" id="PF01844">
    <property type="entry name" value="HNH"/>
    <property type="match status" value="1"/>
</dbReference>
<dbReference type="InterPro" id="IPR052892">
    <property type="entry name" value="NA-targeting_endonuclease"/>
</dbReference>
<keyword evidence="2" id="KW-0255">Endonuclease</keyword>
<dbReference type="PANTHER" id="PTHR33877:SF2">
    <property type="entry name" value="OS07G0170200 PROTEIN"/>
    <property type="match status" value="1"/>
</dbReference>
<dbReference type="InterPro" id="IPR002711">
    <property type="entry name" value="HNH"/>
</dbReference>
<dbReference type="GO" id="GO:0003676">
    <property type="term" value="F:nucleic acid binding"/>
    <property type="evidence" value="ECO:0007669"/>
    <property type="project" value="InterPro"/>
</dbReference>
<keyword evidence="2" id="KW-0378">Hydrolase</keyword>
<name>A0A6H1ZSB2_9ZZZZ</name>
<proteinExistence type="predicted"/>
<evidence type="ECO:0000313" key="2">
    <source>
        <dbReference type="EMBL" id="QJA50197.1"/>
    </source>
</evidence>
<dbReference type="PANTHER" id="PTHR33877">
    <property type="entry name" value="SLL1193 PROTEIN"/>
    <property type="match status" value="1"/>
</dbReference>
<dbReference type="AlphaFoldDB" id="A0A6H1ZSB2"/>
<evidence type="ECO:0000259" key="1">
    <source>
        <dbReference type="SMART" id="SM00507"/>
    </source>
</evidence>
<dbReference type="Gene3D" id="1.10.30.50">
    <property type="match status" value="1"/>
</dbReference>
<keyword evidence="2" id="KW-0540">Nuclease</keyword>
<protein>
    <submittedName>
        <fullName evidence="2">Putative homing endonuclease</fullName>
    </submittedName>
</protein>
<dbReference type="GO" id="GO:0008270">
    <property type="term" value="F:zinc ion binding"/>
    <property type="evidence" value="ECO:0007669"/>
    <property type="project" value="InterPro"/>
</dbReference>
<dbReference type="SMART" id="SM00507">
    <property type="entry name" value="HNHc"/>
    <property type="match status" value="1"/>
</dbReference>